<dbReference type="GO" id="GO:0031956">
    <property type="term" value="F:medium-chain fatty acid-CoA ligase activity"/>
    <property type="evidence" value="ECO:0007669"/>
    <property type="project" value="TreeGrafter"/>
</dbReference>
<dbReference type="InterPro" id="IPR042099">
    <property type="entry name" value="ANL_N_sf"/>
</dbReference>
<dbReference type="InterPro" id="IPR000873">
    <property type="entry name" value="AMP-dep_synth/lig_dom"/>
</dbReference>
<organism evidence="3 4">
    <name type="scientific">Cerrena zonata</name>
    <dbReference type="NCBI Taxonomy" id="2478898"/>
    <lineage>
        <taxon>Eukaryota</taxon>
        <taxon>Fungi</taxon>
        <taxon>Dikarya</taxon>
        <taxon>Basidiomycota</taxon>
        <taxon>Agaricomycotina</taxon>
        <taxon>Agaricomycetes</taxon>
        <taxon>Polyporales</taxon>
        <taxon>Cerrenaceae</taxon>
        <taxon>Cerrena</taxon>
    </lineage>
</organism>
<dbReference type="PANTHER" id="PTHR43201:SF8">
    <property type="entry name" value="ACYL-COA SYNTHETASE FAMILY MEMBER 3"/>
    <property type="match status" value="1"/>
</dbReference>
<dbReference type="AlphaFoldDB" id="A0AAW0FN21"/>
<feature type="domain" description="AMP-dependent synthetase/ligase" evidence="2">
    <location>
        <begin position="34"/>
        <end position="224"/>
    </location>
</feature>
<comment type="caution">
    <text evidence="3">The sequence shown here is derived from an EMBL/GenBank/DDBJ whole genome shotgun (WGS) entry which is preliminary data.</text>
</comment>
<dbReference type="SUPFAM" id="SSF56801">
    <property type="entry name" value="Acetyl-CoA synthetase-like"/>
    <property type="match status" value="1"/>
</dbReference>
<protein>
    <recommendedName>
        <fullName evidence="2">AMP-dependent synthetase/ligase domain-containing protein</fullName>
    </recommendedName>
</protein>
<dbReference type="EMBL" id="JASBNA010000068">
    <property type="protein sequence ID" value="KAK7678721.1"/>
    <property type="molecule type" value="Genomic_DNA"/>
</dbReference>
<keyword evidence="4" id="KW-1185">Reference proteome</keyword>
<evidence type="ECO:0000256" key="1">
    <source>
        <dbReference type="ARBA" id="ARBA00006432"/>
    </source>
</evidence>
<comment type="similarity">
    <text evidence="1">Belongs to the ATP-dependent AMP-binding enzyme family.</text>
</comment>
<dbReference type="Gene3D" id="3.40.50.12780">
    <property type="entry name" value="N-terminal domain of ligase-like"/>
    <property type="match status" value="1"/>
</dbReference>
<reference evidence="3 4" key="1">
    <citation type="submission" date="2022-09" db="EMBL/GenBank/DDBJ databases">
        <authorList>
            <person name="Palmer J.M."/>
        </authorList>
    </citation>
    <scope>NUCLEOTIDE SEQUENCE [LARGE SCALE GENOMIC DNA]</scope>
    <source>
        <strain evidence="3 4">DSM 7382</strain>
    </source>
</reference>
<dbReference type="Pfam" id="PF00501">
    <property type="entry name" value="AMP-binding"/>
    <property type="match status" value="1"/>
</dbReference>
<dbReference type="PANTHER" id="PTHR43201">
    <property type="entry name" value="ACYL-COA SYNTHETASE"/>
    <property type="match status" value="1"/>
</dbReference>
<accession>A0AAW0FN21</accession>
<evidence type="ECO:0000313" key="3">
    <source>
        <dbReference type="EMBL" id="KAK7678721.1"/>
    </source>
</evidence>
<evidence type="ECO:0000313" key="4">
    <source>
        <dbReference type="Proteomes" id="UP001385951"/>
    </source>
</evidence>
<evidence type="ECO:0000259" key="2">
    <source>
        <dbReference type="Pfam" id="PF00501"/>
    </source>
</evidence>
<name>A0AAW0FN21_9APHY</name>
<dbReference type="GO" id="GO:0006631">
    <property type="term" value="P:fatty acid metabolic process"/>
    <property type="evidence" value="ECO:0007669"/>
    <property type="project" value="TreeGrafter"/>
</dbReference>
<sequence length="269" mass="30721">MYHVPNTQTLRHPSFKSTRQLLEQKGQTAPSIIEWIADHNPEHPFFVYHDGTKLNEVSWRRVRDGIHRAAHYFSDRVKGPTSTTDRPVIAILASTDSITYWTSVMGIARANMAAFAISPRNAPDAIAHLLLNVQATALFVSSEAVLQNNAKRALELISTSEEYSSLTTISIHPMTVFEDIYPTYPEADVKYFPVIEYDLDSPACIFHSSGTTAYPKPITWKYRDTVLWFRMPWFGEIDLAKKELDARDFPYHTLWEASHTVMQRPLALH</sequence>
<dbReference type="Proteomes" id="UP001385951">
    <property type="component" value="Unassembled WGS sequence"/>
</dbReference>
<proteinExistence type="inferred from homology"/>
<gene>
    <name evidence="3" type="ORF">QCA50_018303</name>
</gene>